<organism evidence="5 6">
    <name type="scientific">Kribbella alba</name>
    <dbReference type="NCBI Taxonomy" id="190197"/>
    <lineage>
        <taxon>Bacteria</taxon>
        <taxon>Bacillati</taxon>
        <taxon>Actinomycetota</taxon>
        <taxon>Actinomycetes</taxon>
        <taxon>Propionibacteriales</taxon>
        <taxon>Kribbellaceae</taxon>
        <taxon>Kribbella</taxon>
    </lineage>
</organism>
<name>A0ABN2FYE6_9ACTN</name>
<evidence type="ECO:0000256" key="2">
    <source>
        <dbReference type="ARBA" id="ARBA00022741"/>
    </source>
</evidence>
<dbReference type="InterPro" id="IPR013563">
    <property type="entry name" value="Oligopep_ABC_C"/>
</dbReference>
<protein>
    <submittedName>
        <fullName evidence="5">ABC transporter ATP-binding protein</fullName>
    </submittedName>
</protein>
<dbReference type="SMART" id="SM00382">
    <property type="entry name" value="AAA"/>
    <property type="match status" value="1"/>
</dbReference>
<dbReference type="CDD" id="cd03257">
    <property type="entry name" value="ABC_NikE_OppD_transporters"/>
    <property type="match status" value="1"/>
</dbReference>
<evidence type="ECO:0000313" key="5">
    <source>
        <dbReference type="EMBL" id="GAA1661644.1"/>
    </source>
</evidence>
<dbReference type="Proteomes" id="UP001501319">
    <property type="component" value="Unassembled WGS sequence"/>
</dbReference>
<keyword evidence="1" id="KW-0813">Transport</keyword>
<gene>
    <name evidence="5" type="ORF">GCM10009744_64220</name>
</gene>
<evidence type="ECO:0000259" key="4">
    <source>
        <dbReference type="PROSITE" id="PS50893"/>
    </source>
</evidence>
<evidence type="ECO:0000256" key="3">
    <source>
        <dbReference type="ARBA" id="ARBA00022840"/>
    </source>
</evidence>
<reference evidence="5 6" key="1">
    <citation type="journal article" date="2019" name="Int. J. Syst. Evol. Microbiol.">
        <title>The Global Catalogue of Microorganisms (GCM) 10K type strain sequencing project: providing services to taxonomists for standard genome sequencing and annotation.</title>
        <authorList>
            <consortium name="The Broad Institute Genomics Platform"/>
            <consortium name="The Broad Institute Genome Sequencing Center for Infectious Disease"/>
            <person name="Wu L."/>
            <person name="Ma J."/>
        </authorList>
    </citation>
    <scope>NUCLEOTIDE SEQUENCE [LARGE SCALE GENOMIC DNA]</scope>
    <source>
        <strain evidence="5 6">JCM 14306</strain>
    </source>
</reference>
<dbReference type="Pfam" id="PF00005">
    <property type="entry name" value="ABC_tran"/>
    <property type="match status" value="1"/>
</dbReference>
<dbReference type="InterPro" id="IPR017871">
    <property type="entry name" value="ABC_transporter-like_CS"/>
</dbReference>
<dbReference type="Gene3D" id="3.40.50.300">
    <property type="entry name" value="P-loop containing nucleotide triphosphate hydrolases"/>
    <property type="match status" value="1"/>
</dbReference>
<evidence type="ECO:0000313" key="6">
    <source>
        <dbReference type="Proteomes" id="UP001501319"/>
    </source>
</evidence>
<dbReference type="RefSeq" id="WP_344116688.1">
    <property type="nucleotide sequence ID" value="NZ_BAAANE010000017.1"/>
</dbReference>
<proteinExistence type="predicted"/>
<dbReference type="InterPro" id="IPR003593">
    <property type="entry name" value="AAA+_ATPase"/>
</dbReference>
<dbReference type="Pfam" id="PF08352">
    <property type="entry name" value="oligo_HPY"/>
    <property type="match status" value="1"/>
</dbReference>
<dbReference type="InterPro" id="IPR003439">
    <property type="entry name" value="ABC_transporter-like_ATP-bd"/>
</dbReference>
<accession>A0ABN2FYE6</accession>
<keyword evidence="3 5" id="KW-0067">ATP-binding</keyword>
<dbReference type="PROSITE" id="PS00211">
    <property type="entry name" value="ABC_TRANSPORTER_1"/>
    <property type="match status" value="1"/>
</dbReference>
<dbReference type="GO" id="GO:0005524">
    <property type="term" value="F:ATP binding"/>
    <property type="evidence" value="ECO:0007669"/>
    <property type="project" value="UniProtKB-KW"/>
</dbReference>
<comment type="caution">
    <text evidence="5">The sequence shown here is derived from an EMBL/GenBank/DDBJ whole genome shotgun (WGS) entry which is preliminary data.</text>
</comment>
<dbReference type="PANTHER" id="PTHR43776">
    <property type="entry name" value="TRANSPORT ATP-BINDING PROTEIN"/>
    <property type="match status" value="1"/>
</dbReference>
<keyword evidence="6" id="KW-1185">Reference proteome</keyword>
<dbReference type="InterPro" id="IPR027417">
    <property type="entry name" value="P-loop_NTPase"/>
</dbReference>
<dbReference type="SUPFAM" id="SSF52540">
    <property type="entry name" value="P-loop containing nucleoside triphosphate hydrolases"/>
    <property type="match status" value="1"/>
</dbReference>
<feature type="domain" description="ABC transporter" evidence="4">
    <location>
        <begin position="19"/>
        <end position="267"/>
    </location>
</feature>
<dbReference type="InterPro" id="IPR050319">
    <property type="entry name" value="ABC_transp_ATP-bind"/>
</dbReference>
<dbReference type="NCBIfam" id="TIGR01727">
    <property type="entry name" value="oligo_HPY"/>
    <property type="match status" value="1"/>
</dbReference>
<keyword evidence="2" id="KW-0547">Nucleotide-binding</keyword>
<sequence length="351" mass="37181">MTTTETVSTSPAAADKPLMTLAGVSQVFDTKAGPIRAVDGVSLSVNPGEVLCLVGESGSGKTTAARMAAGLARPSGGQVAFGGKDIWSLKKSEFTTFRRSVQYVHQDPYASLNPTRTIQQMLTAPLLKHGVVKGAKAAAERAAELLAKVDLTPPEAYLPKYPHQLSGGQRQRAAVARALTLDPKLIIADESTSMLDVSIRISVLAMLGRLRDELGVGFLFITHDLAIAKYFGWHGKTAVMYLGRIVEFGPTRQIINAPTHPYTRALIDAIPEPDPDLTRTKGAGSLRSLEIPSLTDLPRGCTFHPRCGLFEPGLCDGAVPALLEVRPGQSAACHVVARDGARAGGPNESVA</sequence>
<evidence type="ECO:0000256" key="1">
    <source>
        <dbReference type="ARBA" id="ARBA00022448"/>
    </source>
</evidence>
<dbReference type="EMBL" id="BAAANE010000017">
    <property type="protein sequence ID" value="GAA1661644.1"/>
    <property type="molecule type" value="Genomic_DNA"/>
</dbReference>
<dbReference type="PROSITE" id="PS50893">
    <property type="entry name" value="ABC_TRANSPORTER_2"/>
    <property type="match status" value="1"/>
</dbReference>